<evidence type="ECO:0000313" key="6">
    <source>
        <dbReference type="Proteomes" id="UP001157114"/>
    </source>
</evidence>
<dbReference type="Gene3D" id="1.10.10.10">
    <property type="entry name" value="Winged helix-like DNA-binding domain superfamily/Winged helix DNA-binding domain"/>
    <property type="match status" value="1"/>
</dbReference>
<dbReference type="SUPFAM" id="SSF46785">
    <property type="entry name" value="Winged helix' DNA-binding domain"/>
    <property type="match status" value="1"/>
</dbReference>
<dbReference type="InterPro" id="IPR000835">
    <property type="entry name" value="HTH_MarR-typ"/>
</dbReference>
<dbReference type="InterPro" id="IPR036388">
    <property type="entry name" value="WH-like_DNA-bd_sf"/>
</dbReference>
<organism evidence="5 6">
    <name type="scientific">Paenibacillus glycanilyticus</name>
    <dbReference type="NCBI Taxonomy" id="126569"/>
    <lineage>
        <taxon>Bacteria</taxon>
        <taxon>Bacillati</taxon>
        <taxon>Bacillota</taxon>
        <taxon>Bacilli</taxon>
        <taxon>Bacillales</taxon>
        <taxon>Paenibacillaceae</taxon>
        <taxon>Paenibacillus</taxon>
    </lineage>
</organism>
<dbReference type="PANTHER" id="PTHR42756">
    <property type="entry name" value="TRANSCRIPTIONAL REGULATOR, MARR"/>
    <property type="match status" value="1"/>
</dbReference>
<dbReference type="PANTHER" id="PTHR42756:SF1">
    <property type="entry name" value="TRANSCRIPTIONAL REPRESSOR OF EMRAB OPERON"/>
    <property type="match status" value="1"/>
</dbReference>
<gene>
    <name evidence="5" type="ORF">MU1_37810</name>
</gene>
<proteinExistence type="predicted"/>
<dbReference type="Proteomes" id="UP001157114">
    <property type="component" value="Unassembled WGS sequence"/>
</dbReference>
<dbReference type="EMBL" id="BSSQ01000015">
    <property type="protein sequence ID" value="GLX69436.1"/>
    <property type="molecule type" value="Genomic_DNA"/>
</dbReference>
<dbReference type="PRINTS" id="PR00598">
    <property type="entry name" value="HTHMARR"/>
</dbReference>
<keyword evidence="1" id="KW-0805">Transcription regulation</keyword>
<dbReference type="Pfam" id="PF01047">
    <property type="entry name" value="MarR"/>
    <property type="match status" value="1"/>
</dbReference>
<protein>
    <recommendedName>
        <fullName evidence="4">HTH marR-type domain-containing protein</fullName>
    </recommendedName>
</protein>
<evidence type="ECO:0000256" key="2">
    <source>
        <dbReference type="ARBA" id="ARBA00023125"/>
    </source>
</evidence>
<dbReference type="PROSITE" id="PS01117">
    <property type="entry name" value="HTH_MARR_1"/>
    <property type="match status" value="1"/>
</dbReference>
<sequence>MDLDQDKLQKLRELDDVFRKLRRLINAEYNRFNAHGLGMTEGKMVIILAEHGPQKASAMAEWLRITSGAVTGISDRLIDLGYVERSRSEFDRRIVMLSVTDEGRKLVDFIMEMRERIMFKLYDGFEIDDIEKATDIFIRMSDNLDQKNETPEES</sequence>
<comment type="caution">
    <text evidence="5">The sequence shown here is derived from an EMBL/GenBank/DDBJ whole genome shotgun (WGS) entry which is preliminary data.</text>
</comment>
<dbReference type="InterPro" id="IPR036390">
    <property type="entry name" value="WH_DNA-bd_sf"/>
</dbReference>
<dbReference type="InterPro" id="IPR023187">
    <property type="entry name" value="Tscrpt_reg_MarR-type_CS"/>
</dbReference>
<keyword evidence="6" id="KW-1185">Reference proteome</keyword>
<evidence type="ECO:0000256" key="3">
    <source>
        <dbReference type="ARBA" id="ARBA00023163"/>
    </source>
</evidence>
<evidence type="ECO:0000259" key="4">
    <source>
        <dbReference type="PROSITE" id="PS50995"/>
    </source>
</evidence>
<keyword evidence="3" id="KW-0804">Transcription</keyword>
<dbReference type="RefSeq" id="WP_284240221.1">
    <property type="nucleotide sequence ID" value="NZ_BSSQ01000015.1"/>
</dbReference>
<name>A0ABQ6GEN8_9BACL</name>
<dbReference type="PROSITE" id="PS50995">
    <property type="entry name" value="HTH_MARR_2"/>
    <property type="match status" value="1"/>
</dbReference>
<accession>A0ABQ6GEN8</accession>
<evidence type="ECO:0000313" key="5">
    <source>
        <dbReference type="EMBL" id="GLX69436.1"/>
    </source>
</evidence>
<feature type="domain" description="HTH marR-type" evidence="4">
    <location>
        <begin position="7"/>
        <end position="142"/>
    </location>
</feature>
<dbReference type="SMART" id="SM00347">
    <property type="entry name" value="HTH_MARR"/>
    <property type="match status" value="1"/>
</dbReference>
<evidence type="ECO:0000256" key="1">
    <source>
        <dbReference type="ARBA" id="ARBA00023015"/>
    </source>
</evidence>
<keyword evidence="2" id="KW-0238">DNA-binding</keyword>
<reference evidence="5 6" key="1">
    <citation type="submission" date="2023-03" db="EMBL/GenBank/DDBJ databases">
        <title>Draft genome sequence of the bacteria which degrade cell wall of Tricholomamatutake.</title>
        <authorList>
            <person name="Konishi Y."/>
            <person name="Fukuta Y."/>
            <person name="Shirasaka N."/>
        </authorList>
    </citation>
    <scope>NUCLEOTIDE SEQUENCE [LARGE SCALE GENOMIC DNA]</scope>
    <source>
        <strain evidence="6">mu1</strain>
    </source>
</reference>